<feature type="region of interest" description="Disordered" evidence="1">
    <location>
        <begin position="557"/>
        <end position="577"/>
    </location>
</feature>
<name>A0A9P9DRU2_9PLEO</name>
<feature type="compositionally biased region" description="Low complexity" evidence="1">
    <location>
        <begin position="154"/>
        <end position="177"/>
    </location>
</feature>
<accession>A0A9P9DRU2</accession>
<dbReference type="SUPFAM" id="SSF54427">
    <property type="entry name" value="NTF2-like"/>
    <property type="match status" value="1"/>
</dbReference>
<gene>
    <name evidence="2" type="ORF">B0J11DRAFT_325291</name>
</gene>
<evidence type="ECO:0000256" key="1">
    <source>
        <dbReference type="SAM" id="MobiDB-lite"/>
    </source>
</evidence>
<dbReference type="AlphaFoldDB" id="A0A9P9DRU2"/>
<feature type="compositionally biased region" description="Low complexity" evidence="1">
    <location>
        <begin position="184"/>
        <end position="195"/>
    </location>
</feature>
<sequence>MSLSAKYQAFLANPSSSALAENASLHYVTTLTTINNATAIIKHLSVQEKLLKKKGEKVLSAIEGANALSLDVETTLEFITGGGAYLPGLDDNFVADRTVTFPTIHMVHFEGDKISQIRINWDQGSLLKQIDVIGARARNWPIRDGKDQARLIKQSASSVVPAGSAVSQPSTRRSTTSQDEVTITSRPTSSRSSASNAMNDPHATLSLFQPRDTNQESSLPSRQNAPRMQSAKPPPREYSELFVGEGGASPSPSIAGSPSKDRIPVKSGAGKNYKPSRLFDEEEEVAPTPMSVKTHSKKYNHFDLGDDNATPQARETGRPASKSQHQASWGFEDFVTPAKAKPKILGQSVRHFGWSDDEDEGSPVRRPVVHKARPDADPHFEFVDDGTPQADKKAVPPMGRNQNKGLGLYSDHVVGTNSDDEESTPHGDVKRPVAVVKNENRKKDFGSQWEMNDDSPAASKNASHVSKGNPKVGKNLDTNWEMYEQSPDQVKKENVKTRGINIAGNGMGGRKGYEWDLYNQYDQESDHETKENLKSRRINIAGNGMGGLKGTEFSIADQGQKEELQPKKKGDKNFWDF</sequence>
<feature type="region of interest" description="Disordered" evidence="1">
    <location>
        <begin position="154"/>
        <end position="330"/>
    </location>
</feature>
<dbReference type="EMBL" id="JAGMWT010000008">
    <property type="protein sequence ID" value="KAH7123922.1"/>
    <property type="molecule type" value="Genomic_DNA"/>
</dbReference>
<reference evidence="2" key="1">
    <citation type="journal article" date="2021" name="Nat. Commun.">
        <title>Genetic determinants of endophytism in the Arabidopsis root mycobiome.</title>
        <authorList>
            <person name="Mesny F."/>
            <person name="Miyauchi S."/>
            <person name="Thiergart T."/>
            <person name="Pickel B."/>
            <person name="Atanasova L."/>
            <person name="Karlsson M."/>
            <person name="Huettel B."/>
            <person name="Barry K.W."/>
            <person name="Haridas S."/>
            <person name="Chen C."/>
            <person name="Bauer D."/>
            <person name="Andreopoulos W."/>
            <person name="Pangilinan J."/>
            <person name="LaButti K."/>
            <person name="Riley R."/>
            <person name="Lipzen A."/>
            <person name="Clum A."/>
            <person name="Drula E."/>
            <person name="Henrissat B."/>
            <person name="Kohler A."/>
            <person name="Grigoriev I.V."/>
            <person name="Martin F.M."/>
            <person name="Hacquard S."/>
        </authorList>
    </citation>
    <scope>NUCLEOTIDE SEQUENCE</scope>
    <source>
        <strain evidence="2">MPI-CAGE-CH-0243</strain>
    </source>
</reference>
<feature type="compositionally biased region" description="Low complexity" evidence="1">
    <location>
        <begin position="248"/>
        <end position="258"/>
    </location>
</feature>
<organism evidence="2 3">
    <name type="scientific">Dendryphion nanum</name>
    <dbReference type="NCBI Taxonomy" id="256645"/>
    <lineage>
        <taxon>Eukaryota</taxon>
        <taxon>Fungi</taxon>
        <taxon>Dikarya</taxon>
        <taxon>Ascomycota</taxon>
        <taxon>Pezizomycotina</taxon>
        <taxon>Dothideomycetes</taxon>
        <taxon>Pleosporomycetidae</taxon>
        <taxon>Pleosporales</taxon>
        <taxon>Torulaceae</taxon>
        <taxon>Dendryphion</taxon>
    </lineage>
</organism>
<protein>
    <recommendedName>
        <fullName evidence="4">NTF2-like protein</fullName>
    </recommendedName>
</protein>
<feature type="compositionally biased region" description="Basic and acidic residues" evidence="1">
    <location>
        <begin position="559"/>
        <end position="577"/>
    </location>
</feature>
<evidence type="ECO:0008006" key="4">
    <source>
        <dbReference type="Google" id="ProtNLM"/>
    </source>
</evidence>
<evidence type="ECO:0000313" key="3">
    <source>
        <dbReference type="Proteomes" id="UP000700596"/>
    </source>
</evidence>
<dbReference type="Proteomes" id="UP000700596">
    <property type="component" value="Unassembled WGS sequence"/>
</dbReference>
<dbReference type="OrthoDB" id="1162399at2759"/>
<comment type="caution">
    <text evidence="2">The sequence shown here is derived from an EMBL/GenBank/DDBJ whole genome shotgun (WGS) entry which is preliminary data.</text>
</comment>
<feature type="compositionally biased region" description="Basic and acidic residues" evidence="1">
    <location>
        <begin position="372"/>
        <end position="382"/>
    </location>
</feature>
<evidence type="ECO:0000313" key="2">
    <source>
        <dbReference type="EMBL" id="KAH7123922.1"/>
    </source>
</evidence>
<keyword evidence="3" id="KW-1185">Reference proteome</keyword>
<proteinExistence type="predicted"/>
<dbReference type="InterPro" id="IPR032710">
    <property type="entry name" value="NTF2-like_dom_sf"/>
</dbReference>
<feature type="compositionally biased region" description="Polar residues" evidence="1">
    <location>
        <begin position="211"/>
        <end position="227"/>
    </location>
</feature>
<feature type="region of interest" description="Disordered" evidence="1">
    <location>
        <begin position="351"/>
        <end position="506"/>
    </location>
</feature>